<dbReference type="EMBL" id="HBUE01324858">
    <property type="protein sequence ID" value="CAG6590270.1"/>
    <property type="molecule type" value="Transcribed_RNA"/>
</dbReference>
<accession>A0A8D8CH58</accession>
<reference evidence="1" key="1">
    <citation type="submission" date="2021-05" db="EMBL/GenBank/DDBJ databases">
        <authorList>
            <person name="Alioto T."/>
            <person name="Alioto T."/>
            <person name="Gomez Garrido J."/>
        </authorList>
    </citation>
    <scope>NUCLEOTIDE SEQUENCE</scope>
</reference>
<dbReference type="AlphaFoldDB" id="A0A8D8CH58"/>
<organism evidence="1">
    <name type="scientific">Culex pipiens</name>
    <name type="common">House mosquito</name>
    <dbReference type="NCBI Taxonomy" id="7175"/>
    <lineage>
        <taxon>Eukaryota</taxon>
        <taxon>Metazoa</taxon>
        <taxon>Ecdysozoa</taxon>
        <taxon>Arthropoda</taxon>
        <taxon>Hexapoda</taxon>
        <taxon>Insecta</taxon>
        <taxon>Pterygota</taxon>
        <taxon>Neoptera</taxon>
        <taxon>Endopterygota</taxon>
        <taxon>Diptera</taxon>
        <taxon>Nematocera</taxon>
        <taxon>Culicoidea</taxon>
        <taxon>Culicidae</taxon>
        <taxon>Culicinae</taxon>
        <taxon>Culicini</taxon>
        <taxon>Culex</taxon>
        <taxon>Culex</taxon>
    </lineage>
</organism>
<sequence length="111" mass="11909">MHLSWETLARSQPINSNTACVVGSSSCLSPDSILAPGLTTTCRLASSVDRCQYRDVISIAKSADCTNRLSQSFAALSTLVYSWDTKESAFVPINHQSPSVPPSTPCTQSRT</sequence>
<evidence type="ECO:0000313" key="1">
    <source>
        <dbReference type="EMBL" id="CAG6491047.1"/>
    </source>
</evidence>
<dbReference type="EMBL" id="HBUE01218295">
    <property type="protein sequence ID" value="CAG6538258.1"/>
    <property type="molecule type" value="Transcribed_RNA"/>
</dbReference>
<protein>
    <submittedName>
        <fullName evidence="1">(northern house mosquito) hypothetical protein</fullName>
    </submittedName>
</protein>
<dbReference type="EMBL" id="HBUE01117776">
    <property type="protein sequence ID" value="CAG6491049.1"/>
    <property type="molecule type" value="Transcribed_RNA"/>
</dbReference>
<proteinExistence type="predicted"/>
<dbReference type="EMBL" id="HBUE01117773">
    <property type="protein sequence ID" value="CAG6491047.1"/>
    <property type="molecule type" value="Transcribed_RNA"/>
</dbReference>
<name>A0A8D8CH58_CULPI</name>